<evidence type="ECO:0008006" key="4">
    <source>
        <dbReference type="Google" id="ProtNLM"/>
    </source>
</evidence>
<dbReference type="RefSeq" id="WP_136338537.1">
    <property type="nucleotide sequence ID" value="NZ_SSMD01000003.1"/>
</dbReference>
<keyword evidence="1" id="KW-1133">Transmembrane helix</keyword>
<proteinExistence type="predicted"/>
<dbReference type="EMBL" id="SSMD01000003">
    <property type="protein sequence ID" value="THD74681.1"/>
    <property type="molecule type" value="Genomic_DNA"/>
</dbReference>
<reference evidence="2 3" key="1">
    <citation type="submission" date="2019-04" db="EMBL/GenBank/DDBJ databases">
        <title>Draft genome sequence of Youngimonas vesicularis.</title>
        <authorList>
            <person name="Hameed A."/>
        </authorList>
    </citation>
    <scope>NUCLEOTIDE SEQUENCE [LARGE SCALE GENOMIC DNA]</scope>
    <source>
        <strain evidence="2 3">CC-AMW-E</strain>
    </source>
</reference>
<dbReference type="AlphaFoldDB" id="A0A4S3MCD8"/>
<dbReference type="PROSITE" id="PS51257">
    <property type="entry name" value="PROKAR_LIPOPROTEIN"/>
    <property type="match status" value="1"/>
</dbReference>
<organism evidence="2 3">
    <name type="scientific">Thalassobius vesicularis</name>
    <dbReference type="NCBI Taxonomy" id="1294297"/>
    <lineage>
        <taxon>Bacteria</taxon>
        <taxon>Pseudomonadati</taxon>
        <taxon>Pseudomonadota</taxon>
        <taxon>Alphaproteobacteria</taxon>
        <taxon>Rhodobacterales</taxon>
        <taxon>Roseobacteraceae</taxon>
        <taxon>Thalassovita</taxon>
    </lineage>
</organism>
<dbReference type="OrthoDB" id="7161641at2"/>
<protein>
    <recommendedName>
        <fullName evidence="4">DUF3971 domain-containing protein</fullName>
    </recommendedName>
</protein>
<sequence>MTKLQSQADHAHRSRWGWLWWLFIGFGCLLAGAGAWIYQQTGRPIKMPDWVHERVEERLAQALPGADIRFGDISLLFPRTGRPRIMMRDAEILTDEGLPVISLANLEARVAFRPLLEGKILLGKLHLSGASVNVRRRADGSFDLSFGALPEAKRAASPAELIQALDALLLTPELSALSEVEADGLTLQYEDARADRTWTVDGARFELIRQGDDLQGRGDLALLGGYDYATTLEVNFESRIGETQTRFGMSFEDMAARDIASQVGALAWLQALRAPISGALRSGLDAEGKVASLSGTLQIGAGVLQPNDRTRPIPFDAARSYFSYDPAAQVLRFDELSVESQWFTGRAEGKARLLGLTAGRPSGLQAQFALTGLSANPNGIYPERVTLDGAQMTFRLGLAPFDLTLGEASFLKDGHVAVLNGRLRAEEGGWNLALNGHIDDLTRDTVLSFWPEQVVSKTRTWISENIAAVVLSNTQLALRVRPGAERQIYVGSEFRDAEIRFLKHMPPITGAAGRAELMGHRLVVTAARGTVLAPQGGPLDAAGTSFIVDDVRIKGGPPAQVKLAAEGTITAALSLLDSEPLNVMQKAKRPVTLADGHAKVQGEIRLELKKKLPMDKVHFDVTAALSDVRSSKLIPNRVLAASRLSAHVTPERLVIKGRGRVGQVPFDAVFAAPLRDNPARVARVEGSATVSQAFLDEFKIGLPRGTVSGAGPAKFVLDLAEGQEPVFTGSSTLAGIGLSIPQLGWSLPAAGTGAFSVRGRLGVIPAIDRIELEAPGLTAVGAVSLNDSGLDRAQFSQVKAAGWLDAPITLVGRGQGLAPGVEVEGGWADLRKLPVIDSGAGGGGSAESVPITVRLDKLQVIDQIALNGFRGDFTARGGISGKFTGRINGGSPISGHMSPQNGRSGFLIRAEDAGAAISDAGLLSKASKGELALRLTPVGRDSYDGRLEIKDVWLKDAPAMANLLNAASIIGLLEQMSGGGILFSQVEGDFRITPSQVIVTKSSGVGASIGISLDGIYDVASKTLDMQGVFSPVYAVNAIGALLTRKGEGLIGFNFTMTGDAADPKVSVNPLSIFTPGMFRDIFRRPPPTVSQ</sequence>
<evidence type="ECO:0000256" key="1">
    <source>
        <dbReference type="SAM" id="Phobius"/>
    </source>
</evidence>
<keyword evidence="1" id="KW-0472">Membrane</keyword>
<gene>
    <name evidence="2" type="ORF">E7681_06835</name>
</gene>
<evidence type="ECO:0000313" key="3">
    <source>
        <dbReference type="Proteomes" id="UP000306113"/>
    </source>
</evidence>
<name>A0A4S3MCD8_9RHOB</name>
<comment type="caution">
    <text evidence="2">The sequence shown here is derived from an EMBL/GenBank/DDBJ whole genome shotgun (WGS) entry which is preliminary data.</text>
</comment>
<dbReference type="Proteomes" id="UP000306113">
    <property type="component" value="Unassembled WGS sequence"/>
</dbReference>
<evidence type="ECO:0000313" key="2">
    <source>
        <dbReference type="EMBL" id="THD74681.1"/>
    </source>
</evidence>
<keyword evidence="1" id="KW-0812">Transmembrane</keyword>
<accession>A0A4S3MCD8</accession>
<feature type="transmembrane region" description="Helical" evidence="1">
    <location>
        <begin position="20"/>
        <end position="38"/>
    </location>
</feature>
<keyword evidence="3" id="KW-1185">Reference proteome</keyword>